<keyword evidence="7" id="KW-1185">Reference proteome</keyword>
<dbReference type="EMBL" id="JRLX01000003">
    <property type="protein sequence ID" value="KGO87770.1"/>
    <property type="molecule type" value="Genomic_DNA"/>
</dbReference>
<dbReference type="InterPro" id="IPR035902">
    <property type="entry name" value="Nuc_phospho_transferase"/>
</dbReference>
<dbReference type="InterPro" id="IPR005940">
    <property type="entry name" value="Anthranilate_Pribosyl_Tfrase"/>
</dbReference>
<evidence type="ECO:0000259" key="5">
    <source>
        <dbReference type="Pfam" id="PF02885"/>
    </source>
</evidence>
<keyword evidence="2 3" id="KW-0808">Transferase</keyword>
<sequence>MKNILNKIINRAQLDKAEAYQCMLAIGNGELPDAQTVAIMAGIQMRGLQLDELNGFRQALLELALPIHFDVGDSIDVCGTGGDGKNTFNISTSTAFVLAGMGYKVVKHGNYGVSSLCGSSNVLESLGYTFTNNKDILQRQLDEANICFMHAPLFHPALKAVAPLRKALGIATFFNSMGPLVNPAHPTHQLTGTYSLELAKQYQHVLRADRENFTVLHGMDGYDELTFIGVTRILGKERDELVGNSPLQSEIKLTNISGGDTVTDSAKILVNLLQGIGTEQQNTVLAGNVALALQTFNPQKDFASAFAEAHDAVLSGRAIHHLKKISA</sequence>
<evidence type="ECO:0000256" key="2">
    <source>
        <dbReference type="ARBA" id="ARBA00022679"/>
    </source>
</evidence>
<dbReference type="EC" id="2.4.2.18" evidence="3"/>
<feature type="domain" description="Glycosyl transferase family 3 N-terminal" evidence="5">
    <location>
        <begin position="2"/>
        <end position="64"/>
    </location>
</feature>
<dbReference type="Pfam" id="PF00591">
    <property type="entry name" value="Glycos_transf_3"/>
    <property type="match status" value="1"/>
</dbReference>
<gene>
    <name evidence="3" type="primary">trpD</name>
    <name evidence="6" type="ORF">Q765_04570</name>
</gene>
<feature type="binding site" evidence="3">
    <location>
        <position position="223"/>
    </location>
    <ligand>
        <name>Mg(2+)</name>
        <dbReference type="ChEBI" id="CHEBI:18420"/>
        <label>2</label>
    </ligand>
</feature>
<protein>
    <recommendedName>
        <fullName evidence="3">Anthranilate phosphoribosyltransferase</fullName>
        <ecNumber evidence="3">2.4.2.18</ecNumber>
    </recommendedName>
</protein>
<organism evidence="6 7">
    <name type="scientific">Flavobacterium rivuli WB 3.3-2 = DSM 21788</name>
    <dbReference type="NCBI Taxonomy" id="1121895"/>
    <lineage>
        <taxon>Bacteria</taxon>
        <taxon>Pseudomonadati</taxon>
        <taxon>Bacteroidota</taxon>
        <taxon>Flavobacteriia</taxon>
        <taxon>Flavobacteriales</taxon>
        <taxon>Flavobacteriaceae</taxon>
        <taxon>Flavobacterium</taxon>
    </lineage>
</organism>
<keyword evidence="3" id="KW-0028">Amino-acid biosynthesis</keyword>
<feature type="binding site" evidence="3">
    <location>
        <begin position="107"/>
        <end position="115"/>
    </location>
    <ligand>
        <name>5-phospho-alpha-D-ribose 1-diphosphate</name>
        <dbReference type="ChEBI" id="CHEBI:58017"/>
    </ligand>
</feature>
<comment type="caution">
    <text evidence="3">Lacks conserved residue(s) required for the propagation of feature annotation.</text>
</comment>
<dbReference type="GO" id="GO:0004048">
    <property type="term" value="F:anthranilate phosphoribosyltransferase activity"/>
    <property type="evidence" value="ECO:0007669"/>
    <property type="project" value="UniProtKB-UniRule"/>
</dbReference>
<evidence type="ECO:0000256" key="1">
    <source>
        <dbReference type="ARBA" id="ARBA00022676"/>
    </source>
</evidence>
<feature type="binding site" evidence="3">
    <location>
        <begin position="89"/>
        <end position="92"/>
    </location>
    <ligand>
        <name>5-phospho-alpha-D-ribose 1-diphosphate</name>
        <dbReference type="ChEBI" id="CHEBI:58017"/>
    </ligand>
</feature>
<dbReference type="PANTHER" id="PTHR43285:SF2">
    <property type="entry name" value="ANTHRANILATE PHOSPHORIBOSYLTRANSFERASE"/>
    <property type="match status" value="1"/>
</dbReference>
<evidence type="ECO:0000259" key="4">
    <source>
        <dbReference type="Pfam" id="PF00591"/>
    </source>
</evidence>
<dbReference type="AlphaFoldDB" id="A0A0A2MHK1"/>
<evidence type="ECO:0000313" key="7">
    <source>
        <dbReference type="Proteomes" id="UP000030152"/>
    </source>
</evidence>
<dbReference type="Proteomes" id="UP000030152">
    <property type="component" value="Unassembled WGS sequence"/>
</dbReference>
<dbReference type="GO" id="GO:0000287">
    <property type="term" value="F:magnesium ion binding"/>
    <property type="evidence" value="ECO:0007669"/>
    <property type="project" value="UniProtKB-UniRule"/>
</dbReference>
<dbReference type="InterPro" id="IPR000312">
    <property type="entry name" value="Glycosyl_Trfase_fam3"/>
</dbReference>
<feature type="binding site" evidence="3">
    <location>
        <position position="79"/>
    </location>
    <ligand>
        <name>anthranilate</name>
        <dbReference type="ChEBI" id="CHEBI:16567"/>
        <label>1</label>
    </ligand>
</feature>
<dbReference type="Gene3D" id="1.20.970.10">
    <property type="entry name" value="Transferase, Pyrimidine Nucleoside Phosphorylase, Chain C"/>
    <property type="match status" value="1"/>
</dbReference>
<dbReference type="NCBIfam" id="TIGR01245">
    <property type="entry name" value="trpD"/>
    <property type="match status" value="1"/>
</dbReference>
<keyword evidence="3" id="KW-0479">Metal-binding</keyword>
<dbReference type="PANTHER" id="PTHR43285">
    <property type="entry name" value="ANTHRANILATE PHOSPHORIBOSYLTRANSFERASE"/>
    <property type="match status" value="1"/>
</dbReference>
<feature type="binding site" evidence="3">
    <location>
        <position position="224"/>
    </location>
    <ligand>
        <name>Mg(2+)</name>
        <dbReference type="ChEBI" id="CHEBI:18420"/>
        <label>1</label>
    </ligand>
</feature>
<feature type="binding site" evidence="3">
    <location>
        <begin position="82"/>
        <end position="83"/>
    </location>
    <ligand>
        <name>5-phospho-alpha-D-ribose 1-diphosphate</name>
        <dbReference type="ChEBI" id="CHEBI:58017"/>
    </ligand>
</feature>
<feature type="binding site" evidence="3">
    <location>
        <position position="165"/>
    </location>
    <ligand>
        <name>anthranilate</name>
        <dbReference type="ChEBI" id="CHEBI:16567"/>
        <label>2</label>
    </ligand>
</feature>
<dbReference type="SUPFAM" id="SSF47648">
    <property type="entry name" value="Nucleoside phosphorylase/phosphoribosyltransferase N-terminal domain"/>
    <property type="match status" value="1"/>
</dbReference>
<comment type="pathway">
    <text evidence="3">Amino-acid biosynthesis; L-tryptophan biosynthesis; L-tryptophan from chorismate: step 2/5.</text>
</comment>
<dbReference type="SUPFAM" id="SSF52418">
    <property type="entry name" value="Nucleoside phosphorylase/phosphoribosyltransferase catalytic domain"/>
    <property type="match status" value="1"/>
</dbReference>
<evidence type="ECO:0000313" key="6">
    <source>
        <dbReference type="EMBL" id="KGO87770.1"/>
    </source>
</evidence>
<feature type="binding site" evidence="3">
    <location>
        <position position="224"/>
    </location>
    <ligand>
        <name>Mg(2+)</name>
        <dbReference type="ChEBI" id="CHEBI:18420"/>
        <label>2</label>
    </ligand>
</feature>
<dbReference type="OrthoDB" id="9806430at2"/>
<comment type="caution">
    <text evidence="6">The sequence shown here is derived from an EMBL/GenBank/DDBJ whole genome shotgun (WGS) entry which is preliminary data.</text>
</comment>
<dbReference type="InterPro" id="IPR036320">
    <property type="entry name" value="Glycosyl_Trfase_fam3_N_dom_sf"/>
</dbReference>
<dbReference type="GO" id="GO:0000162">
    <property type="term" value="P:L-tryptophan biosynthetic process"/>
    <property type="evidence" value="ECO:0007669"/>
    <property type="project" value="UniProtKB-UniRule"/>
</dbReference>
<reference evidence="6 7" key="1">
    <citation type="submission" date="2013-09" db="EMBL/GenBank/DDBJ databases">
        <authorList>
            <person name="Zeng Z."/>
            <person name="Chen C."/>
        </authorList>
    </citation>
    <scope>NUCLEOTIDE SEQUENCE [LARGE SCALE GENOMIC DNA]</scope>
    <source>
        <strain evidence="6 7">WB 3.3-2</strain>
    </source>
</reference>
<proteinExistence type="inferred from homology"/>
<keyword evidence="1 3" id="KW-0328">Glycosyltransferase</keyword>
<feature type="binding site" evidence="3">
    <location>
        <position position="87"/>
    </location>
    <ligand>
        <name>5-phospho-alpha-D-ribose 1-diphosphate</name>
        <dbReference type="ChEBI" id="CHEBI:58017"/>
    </ligand>
</feature>
<dbReference type="HAMAP" id="MF_00211">
    <property type="entry name" value="TrpD"/>
    <property type="match status" value="1"/>
</dbReference>
<keyword evidence="3" id="KW-0460">Magnesium</keyword>
<comment type="function">
    <text evidence="3">Catalyzes the transfer of the phosphoribosyl group of 5-phosphorylribose-1-pyrophosphate (PRPP) to anthranilate to yield N-(5'-phosphoribosyl)-anthranilate (PRA).</text>
</comment>
<feature type="binding site" evidence="3">
    <location>
        <position position="79"/>
    </location>
    <ligand>
        <name>5-phospho-alpha-D-ribose 1-diphosphate</name>
        <dbReference type="ChEBI" id="CHEBI:58017"/>
    </ligand>
</feature>
<accession>A0A0A2MHK1</accession>
<evidence type="ECO:0000256" key="3">
    <source>
        <dbReference type="HAMAP-Rule" id="MF_00211"/>
    </source>
</evidence>
<dbReference type="InterPro" id="IPR017459">
    <property type="entry name" value="Glycosyl_Trfase_fam3_N_dom"/>
</dbReference>
<comment type="catalytic activity">
    <reaction evidence="3">
        <text>N-(5-phospho-beta-D-ribosyl)anthranilate + diphosphate = 5-phospho-alpha-D-ribose 1-diphosphate + anthranilate</text>
        <dbReference type="Rhea" id="RHEA:11768"/>
        <dbReference type="ChEBI" id="CHEBI:16567"/>
        <dbReference type="ChEBI" id="CHEBI:18277"/>
        <dbReference type="ChEBI" id="CHEBI:33019"/>
        <dbReference type="ChEBI" id="CHEBI:58017"/>
        <dbReference type="EC" id="2.4.2.18"/>
    </reaction>
</comment>
<keyword evidence="3" id="KW-0822">Tryptophan biosynthesis</keyword>
<feature type="binding site" evidence="3">
    <location>
        <position position="119"/>
    </location>
    <ligand>
        <name>5-phospho-alpha-D-ribose 1-diphosphate</name>
        <dbReference type="ChEBI" id="CHEBI:58017"/>
    </ligand>
</feature>
<dbReference type="GO" id="GO:0005829">
    <property type="term" value="C:cytosol"/>
    <property type="evidence" value="ECO:0007669"/>
    <property type="project" value="TreeGrafter"/>
</dbReference>
<feature type="domain" description="Glycosyl transferase family 3" evidence="4">
    <location>
        <begin position="73"/>
        <end position="318"/>
    </location>
</feature>
<dbReference type="RefSeq" id="WP_020212760.1">
    <property type="nucleotide sequence ID" value="NZ_JRLX01000003.1"/>
</dbReference>
<dbReference type="eggNOG" id="COG0547">
    <property type="taxonomic scope" value="Bacteria"/>
</dbReference>
<dbReference type="Gene3D" id="3.40.1030.10">
    <property type="entry name" value="Nucleoside phosphorylase/phosphoribosyltransferase catalytic domain"/>
    <property type="match status" value="1"/>
</dbReference>
<comment type="cofactor">
    <cofactor evidence="3">
        <name>Mg(2+)</name>
        <dbReference type="ChEBI" id="CHEBI:18420"/>
    </cofactor>
    <text evidence="3">Binds 2 magnesium ions per monomer.</text>
</comment>
<name>A0A0A2MHK1_9FLAO</name>
<feature type="binding site" evidence="3">
    <location>
        <position position="110"/>
    </location>
    <ligand>
        <name>anthranilate</name>
        <dbReference type="ChEBI" id="CHEBI:16567"/>
        <label>1</label>
    </ligand>
</feature>
<comment type="similarity">
    <text evidence="3">Belongs to the anthranilate phosphoribosyltransferase family.</text>
</comment>
<feature type="binding site" evidence="3">
    <location>
        <position position="91"/>
    </location>
    <ligand>
        <name>Mg(2+)</name>
        <dbReference type="ChEBI" id="CHEBI:18420"/>
        <label>1</label>
    </ligand>
</feature>
<dbReference type="STRING" id="1121895.GCA_000378485_01608"/>
<comment type="subunit">
    <text evidence="3">Homodimer.</text>
</comment>
<keyword evidence="3" id="KW-0057">Aromatic amino acid biosynthesis</keyword>
<dbReference type="Pfam" id="PF02885">
    <property type="entry name" value="Glycos_trans_3N"/>
    <property type="match status" value="1"/>
</dbReference>